<dbReference type="CDD" id="cd00672">
    <property type="entry name" value="CysRS_core"/>
    <property type="match status" value="1"/>
</dbReference>
<dbReference type="GO" id="GO:0008270">
    <property type="term" value="F:zinc ion binding"/>
    <property type="evidence" value="ECO:0007669"/>
    <property type="project" value="UniProtKB-UniRule"/>
</dbReference>
<dbReference type="GO" id="GO:0005524">
    <property type="term" value="F:ATP binding"/>
    <property type="evidence" value="ECO:0007669"/>
    <property type="project" value="UniProtKB-UniRule"/>
</dbReference>
<keyword evidence="6 13" id="KW-0479">Metal-binding</keyword>
<dbReference type="EMBL" id="QEFB01000007">
    <property type="protein sequence ID" value="PWC06938.1"/>
    <property type="molecule type" value="Genomic_DNA"/>
</dbReference>
<evidence type="ECO:0000256" key="1">
    <source>
        <dbReference type="ARBA" id="ARBA00004496"/>
    </source>
</evidence>
<dbReference type="InterPro" id="IPR015273">
    <property type="entry name" value="Cys-tRNA-synt_Ia_DALR"/>
</dbReference>
<sequence>MAFQLYDSRAQALRDFVPIVPGAVGMYVCGPTVQSSPHIGHLRSALVYDQLRRWLNYSGFDVTLVRNVTDIDDKVLANATSTEEWWALAYRMELEFTAGYRALGIQAPTYEPRATASVQEMHRLIATLVESGHAYPADDGSGDVYFDVRSWPAYGALTRQSIDSMEAAADADPRGKKDPRDFALWKGHKADEPASATWPSPWGDGRPGWHIECSAMASRYLGTNFDIHGGGLDLRFPHHENELAQSTAAGHDFANYWVHNGLVHINGQKMSKSLGNSVYAADLLGAARPIVVRYYLGQAHYRSTIDFHDGALTEAEAALDRIESFLERVGRRLVGTRFAGTGVVEIPDAFADAMNDDLSVPQALAVLHDTIRQGNSWLDGEDLALAASAQGQVLAMTEVLGINPLSPEWSKTQDVSVHAALTALVDQLLERRQQKRASRDFAAADQIRDDLAHAGITIEDTQQGAHWSIDGSQ</sequence>
<feature type="binding site" evidence="13">
    <location>
        <position position="242"/>
    </location>
    <ligand>
        <name>Zn(2+)</name>
        <dbReference type="ChEBI" id="CHEBI:29105"/>
    </ligand>
</feature>
<evidence type="ECO:0000259" key="14">
    <source>
        <dbReference type="SMART" id="SM00840"/>
    </source>
</evidence>
<reference evidence="16" key="1">
    <citation type="submission" date="2018-04" db="EMBL/GenBank/DDBJ databases">
        <authorList>
            <person name="Liu S."/>
            <person name="Wang Z."/>
            <person name="Li J."/>
        </authorList>
    </citation>
    <scope>NUCLEOTIDE SEQUENCE [LARGE SCALE GENOMIC DNA]</scope>
    <source>
        <strain evidence="16">622</strain>
    </source>
</reference>
<dbReference type="Gene3D" id="1.20.120.1910">
    <property type="entry name" value="Cysteine-tRNA ligase, C-terminal anti-codon recognition domain"/>
    <property type="match status" value="1"/>
</dbReference>
<comment type="caution">
    <text evidence="15">The sequence shown here is derived from an EMBL/GenBank/DDBJ whole genome shotgun (WGS) entry which is preliminary data.</text>
</comment>
<feature type="short sequence motif" description="'HIGH' region" evidence="13">
    <location>
        <begin position="31"/>
        <end position="41"/>
    </location>
</feature>
<evidence type="ECO:0000256" key="5">
    <source>
        <dbReference type="ARBA" id="ARBA00022598"/>
    </source>
</evidence>
<protein>
    <recommendedName>
        <fullName evidence="13">Cysteine--tRNA ligase</fullName>
        <ecNumber evidence="13">6.1.1.16</ecNumber>
    </recommendedName>
    <alternativeName>
        <fullName evidence="13">Cysteinyl-tRNA synthetase</fullName>
        <shortName evidence="13">CysRS</shortName>
    </alternativeName>
</protein>
<dbReference type="NCBIfam" id="TIGR00435">
    <property type="entry name" value="cysS"/>
    <property type="match status" value="1"/>
</dbReference>
<evidence type="ECO:0000256" key="10">
    <source>
        <dbReference type="ARBA" id="ARBA00022917"/>
    </source>
</evidence>
<keyword evidence="8 13" id="KW-0862">Zinc</keyword>
<comment type="similarity">
    <text evidence="2 13">Belongs to the class-I aminoacyl-tRNA synthetase family.</text>
</comment>
<keyword evidence="11 13" id="KW-0030">Aminoacyl-tRNA synthetase</keyword>
<feature type="binding site" evidence="13">
    <location>
        <position position="213"/>
    </location>
    <ligand>
        <name>Zn(2+)</name>
        <dbReference type="ChEBI" id="CHEBI:29105"/>
    </ligand>
</feature>
<feature type="short sequence motif" description="'KMSKS' region" evidence="13">
    <location>
        <begin position="269"/>
        <end position="273"/>
    </location>
</feature>
<evidence type="ECO:0000256" key="9">
    <source>
        <dbReference type="ARBA" id="ARBA00022840"/>
    </source>
</evidence>
<proteinExistence type="inferred from homology"/>
<dbReference type="GO" id="GO:0004817">
    <property type="term" value="F:cysteine-tRNA ligase activity"/>
    <property type="evidence" value="ECO:0007669"/>
    <property type="project" value="UniProtKB-UniRule"/>
</dbReference>
<organism evidence="15 16">
    <name type="scientific">Mycetocola zhujimingii</name>
    <dbReference type="NCBI Taxonomy" id="2079792"/>
    <lineage>
        <taxon>Bacteria</taxon>
        <taxon>Bacillati</taxon>
        <taxon>Actinomycetota</taxon>
        <taxon>Actinomycetes</taxon>
        <taxon>Micrococcales</taxon>
        <taxon>Microbacteriaceae</taxon>
        <taxon>Mycetocola</taxon>
    </lineage>
</organism>
<evidence type="ECO:0000256" key="8">
    <source>
        <dbReference type="ARBA" id="ARBA00022833"/>
    </source>
</evidence>
<evidence type="ECO:0000256" key="12">
    <source>
        <dbReference type="ARBA" id="ARBA00047398"/>
    </source>
</evidence>
<evidence type="ECO:0000256" key="11">
    <source>
        <dbReference type="ARBA" id="ARBA00023146"/>
    </source>
</evidence>
<dbReference type="Proteomes" id="UP000244962">
    <property type="component" value="Unassembled WGS sequence"/>
</dbReference>
<dbReference type="Pfam" id="PF09190">
    <property type="entry name" value="DALR_2"/>
    <property type="match status" value="1"/>
</dbReference>
<dbReference type="PANTHER" id="PTHR10890">
    <property type="entry name" value="CYSTEINYL-TRNA SYNTHETASE"/>
    <property type="match status" value="1"/>
</dbReference>
<keyword evidence="10 13" id="KW-0648">Protein biosynthesis</keyword>
<feature type="domain" description="Cysteinyl-tRNA synthetase class Ia DALR" evidence="14">
    <location>
        <begin position="349"/>
        <end position="411"/>
    </location>
</feature>
<evidence type="ECO:0000256" key="4">
    <source>
        <dbReference type="ARBA" id="ARBA00022490"/>
    </source>
</evidence>
<feature type="binding site" evidence="13">
    <location>
        <position position="238"/>
    </location>
    <ligand>
        <name>Zn(2+)</name>
        <dbReference type="ChEBI" id="CHEBI:29105"/>
    </ligand>
</feature>
<evidence type="ECO:0000256" key="2">
    <source>
        <dbReference type="ARBA" id="ARBA00005594"/>
    </source>
</evidence>
<dbReference type="InterPro" id="IPR009080">
    <property type="entry name" value="tRNAsynth_Ia_anticodon-bd"/>
</dbReference>
<dbReference type="InterPro" id="IPR014729">
    <property type="entry name" value="Rossmann-like_a/b/a_fold"/>
</dbReference>
<dbReference type="RefSeq" id="WP_108962821.1">
    <property type="nucleotide sequence ID" value="NZ_QEFB01000007.1"/>
</dbReference>
<dbReference type="HAMAP" id="MF_00041">
    <property type="entry name" value="Cys_tRNA_synth"/>
    <property type="match status" value="1"/>
</dbReference>
<evidence type="ECO:0000256" key="6">
    <source>
        <dbReference type="ARBA" id="ARBA00022723"/>
    </source>
</evidence>
<dbReference type="SMART" id="SM00840">
    <property type="entry name" value="DALR_2"/>
    <property type="match status" value="1"/>
</dbReference>
<dbReference type="FunFam" id="3.40.50.620:FF:000068">
    <property type="entry name" value="Cysteine--tRNA ligase"/>
    <property type="match status" value="1"/>
</dbReference>
<keyword evidence="16" id="KW-1185">Reference proteome</keyword>
<dbReference type="SUPFAM" id="SSF52374">
    <property type="entry name" value="Nucleotidylyl transferase"/>
    <property type="match status" value="1"/>
</dbReference>
<keyword evidence="7 13" id="KW-0547">Nucleotide-binding</keyword>
<dbReference type="AlphaFoldDB" id="A0A2U1TDG9"/>
<gene>
    <name evidence="13" type="primary">cysS</name>
    <name evidence="15" type="ORF">DF223_08135</name>
</gene>
<keyword evidence="9 13" id="KW-0067">ATP-binding</keyword>
<dbReference type="InterPro" id="IPR024909">
    <property type="entry name" value="Cys-tRNA/MSH_ligase"/>
</dbReference>
<dbReference type="InterPro" id="IPR032678">
    <property type="entry name" value="tRNA-synt_1_cat_dom"/>
</dbReference>
<dbReference type="PRINTS" id="PR00983">
    <property type="entry name" value="TRNASYNTHCYS"/>
</dbReference>
<comment type="subcellular location">
    <subcellularLocation>
        <location evidence="1 13">Cytoplasm</location>
    </subcellularLocation>
</comment>
<dbReference type="InterPro" id="IPR056411">
    <property type="entry name" value="CysS_C"/>
</dbReference>
<evidence type="ECO:0000313" key="15">
    <source>
        <dbReference type="EMBL" id="PWC06938.1"/>
    </source>
</evidence>
<feature type="binding site" evidence="13">
    <location>
        <position position="272"/>
    </location>
    <ligand>
        <name>ATP</name>
        <dbReference type="ChEBI" id="CHEBI:30616"/>
    </ligand>
</feature>
<dbReference type="GO" id="GO:0006423">
    <property type="term" value="P:cysteinyl-tRNA aminoacylation"/>
    <property type="evidence" value="ECO:0007669"/>
    <property type="project" value="UniProtKB-UniRule"/>
</dbReference>
<keyword evidence="5 13" id="KW-0436">Ligase</keyword>
<dbReference type="Pfam" id="PF01406">
    <property type="entry name" value="tRNA-synt_1e"/>
    <property type="match status" value="1"/>
</dbReference>
<name>A0A2U1TDG9_9MICO</name>
<dbReference type="SUPFAM" id="SSF47323">
    <property type="entry name" value="Anticodon-binding domain of a subclass of class I aminoacyl-tRNA synthetases"/>
    <property type="match status" value="1"/>
</dbReference>
<evidence type="ECO:0000256" key="3">
    <source>
        <dbReference type="ARBA" id="ARBA00011245"/>
    </source>
</evidence>
<dbReference type="Gene3D" id="3.40.50.620">
    <property type="entry name" value="HUPs"/>
    <property type="match status" value="1"/>
</dbReference>
<dbReference type="GO" id="GO:0005829">
    <property type="term" value="C:cytosol"/>
    <property type="evidence" value="ECO:0007669"/>
    <property type="project" value="TreeGrafter"/>
</dbReference>
<feature type="binding site" evidence="13">
    <location>
        <position position="29"/>
    </location>
    <ligand>
        <name>Zn(2+)</name>
        <dbReference type="ChEBI" id="CHEBI:29105"/>
    </ligand>
</feature>
<dbReference type="EC" id="6.1.1.16" evidence="13"/>
<evidence type="ECO:0000313" key="16">
    <source>
        <dbReference type="Proteomes" id="UP000244962"/>
    </source>
</evidence>
<comment type="cofactor">
    <cofactor evidence="13">
        <name>Zn(2+)</name>
        <dbReference type="ChEBI" id="CHEBI:29105"/>
    </cofactor>
    <text evidence="13">Binds 1 zinc ion per subunit.</text>
</comment>
<evidence type="ECO:0000256" key="7">
    <source>
        <dbReference type="ARBA" id="ARBA00022741"/>
    </source>
</evidence>
<dbReference type="Pfam" id="PF23493">
    <property type="entry name" value="CysS_C"/>
    <property type="match status" value="1"/>
</dbReference>
<evidence type="ECO:0000256" key="13">
    <source>
        <dbReference type="HAMAP-Rule" id="MF_00041"/>
    </source>
</evidence>
<accession>A0A2U1TDG9</accession>
<dbReference type="InterPro" id="IPR015803">
    <property type="entry name" value="Cys-tRNA-ligase"/>
</dbReference>
<comment type="catalytic activity">
    <reaction evidence="12 13">
        <text>tRNA(Cys) + L-cysteine + ATP = L-cysteinyl-tRNA(Cys) + AMP + diphosphate</text>
        <dbReference type="Rhea" id="RHEA:17773"/>
        <dbReference type="Rhea" id="RHEA-COMP:9661"/>
        <dbReference type="Rhea" id="RHEA-COMP:9679"/>
        <dbReference type="ChEBI" id="CHEBI:30616"/>
        <dbReference type="ChEBI" id="CHEBI:33019"/>
        <dbReference type="ChEBI" id="CHEBI:35235"/>
        <dbReference type="ChEBI" id="CHEBI:78442"/>
        <dbReference type="ChEBI" id="CHEBI:78517"/>
        <dbReference type="ChEBI" id="CHEBI:456215"/>
        <dbReference type="EC" id="6.1.1.16"/>
    </reaction>
</comment>
<dbReference type="PANTHER" id="PTHR10890:SF30">
    <property type="entry name" value="CYSTEINE--TRNA LIGASE"/>
    <property type="match status" value="1"/>
</dbReference>
<keyword evidence="4 13" id="KW-0963">Cytoplasm</keyword>
<comment type="subunit">
    <text evidence="3 13">Monomer.</text>
</comment>